<evidence type="ECO:0000256" key="6">
    <source>
        <dbReference type="ARBA" id="ARBA00093785"/>
    </source>
</evidence>
<comment type="caution">
    <text evidence="8">The sequence shown here is derived from an EMBL/GenBank/DDBJ whole genome shotgun (WGS) entry which is preliminary data.</text>
</comment>
<evidence type="ECO:0000313" key="9">
    <source>
        <dbReference type="Proteomes" id="UP001232245"/>
    </source>
</evidence>
<dbReference type="Pfam" id="PF05400">
    <property type="entry name" value="FliT"/>
    <property type="match status" value="1"/>
</dbReference>
<comment type="similarity">
    <text evidence="6">Belongs to the bacillales FliT family.</text>
</comment>
<comment type="function">
    <text evidence="5">May act as an export chaperone for the filament capping protein FliD.</text>
</comment>
<evidence type="ECO:0000256" key="7">
    <source>
        <dbReference type="ARBA" id="ARBA00093797"/>
    </source>
</evidence>
<dbReference type="InterPro" id="IPR008622">
    <property type="entry name" value="FliT"/>
</dbReference>
<name>A0ABT9Z755_9BACI</name>
<sequence>MSSIQDVYQITEQLVQLVENPIPKDNRDDFIEKITLLLSEREYVMAGVEKPVTGKEKELANKIISWNETIIKNFKMIQKQIQQDMMQLKKTKTSNNQYTNPYQHLSVSDGMYYDKRK</sequence>
<comment type="subcellular location">
    <subcellularLocation>
        <location evidence="1">Cytoplasm</location>
        <location evidence="1">Cytosol</location>
    </subcellularLocation>
</comment>
<evidence type="ECO:0000256" key="5">
    <source>
        <dbReference type="ARBA" id="ARBA00093765"/>
    </source>
</evidence>
<keyword evidence="9" id="KW-1185">Reference proteome</keyword>
<gene>
    <name evidence="8" type="ORF">J2S02_003465</name>
</gene>
<evidence type="ECO:0000256" key="2">
    <source>
        <dbReference type="ARBA" id="ARBA00022490"/>
    </source>
</evidence>
<dbReference type="Proteomes" id="UP001232245">
    <property type="component" value="Unassembled WGS sequence"/>
</dbReference>
<keyword evidence="8" id="KW-0282">Flagellum</keyword>
<keyword evidence="8" id="KW-0966">Cell projection</keyword>
<protein>
    <recommendedName>
        <fullName evidence="7">Flagellar protein FliT</fullName>
    </recommendedName>
</protein>
<keyword evidence="3" id="KW-1005">Bacterial flagellum biogenesis</keyword>
<keyword evidence="8" id="KW-0969">Cilium</keyword>
<evidence type="ECO:0000256" key="1">
    <source>
        <dbReference type="ARBA" id="ARBA00004514"/>
    </source>
</evidence>
<accession>A0ABT9Z755</accession>
<dbReference type="RefSeq" id="WP_174881235.1">
    <property type="nucleotide sequence ID" value="NZ_CADEPK010000330.1"/>
</dbReference>
<dbReference type="EMBL" id="JAUSTZ010000008">
    <property type="protein sequence ID" value="MDQ0227120.1"/>
    <property type="molecule type" value="Genomic_DNA"/>
</dbReference>
<evidence type="ECO:0000256" key="4">
    <source>
        <dbReference type="ARBA" id="ARBA00023186"/>
    </source>
</evidence>
<evidence type="ECO:0000313" key="8">
    <source>
        <dbReference type="EMBL" id="MDQ0227120.1"/>
    </source>
</evidence>
<keyword evidence="2" id="KW-0963">Cytoplasm</keyword>
<proteinExistence type="inferred from homology"/>
<reference evidence="8 9" key="1">
    <citation type="submission" date="2023-07" db="EMBL/GenBank/DDBJ databases">
        <title>Genomic Encyclopedia of Type Strains, Phase IV (KMG-IV): sequencing the most valuable type-strain genomes for metagenomic binning, comparative biology and taxonomic classification.</title>
        <authorList>
            <person name="Goeker M."/>
        </authorList>
    </citation>
    <scope>NUCLEOTIDE SEQUENCE [LARGE SCALE GENOMIC DNA]</scope>
    <source>
        <strain evidence="8 9">DSM 17723</strain>
    </source>
</reference>
<keyword evidence="4" id="KW-0143">Chaperone</keyword>
<evidence type="ECO:0000256" key="3">
    <source>
        <dbReference type="ARBA" id="ARBA00022795"/>
    </source>
</evidence>
<organism evidence="8 9">
    <name type="scientific">Metabacillus niabensis</name>
    <dbReference type="NCBI Taxonomy" id="324854"/>
    <lineage>
        <taxon>Bacteria</taxon>
        <taxon>Bacillati</taxon>
        <taxon>Bacillota</taxon>
        <taxon>Bacilli</taxon>
        <taxon>Bacillales</taxon>
        <taxon>Bacillaceae</taxon>
        <taxon>Metabacillus</taxon>
    </lineage>
</organism>